<dbReference type="Proteomes" id="UP001415857">
    <property type="component" value="Unassembled WGS sequence"/>
</dbReference>
<evidence type="ECO:0008006" key="4">
    <source>
        <dbReference type="Google" id="ProtNLM"/>
    </source>
</evidence>
<dbReference type="SUPFAM" id="SSF53474">
    <property type="entry name" value="alpha/beta-Hydrolases"/>
    <property type="match status" value="1"/>
</dbReference>
<dbReference type="InterPro" id="IPR029058">
    <property type="entry name" value="AB_hydrolase_fold"/>
</dbReference>
<gene>
    <name evidence="2" type="ORF">L1049_020873</name>
</gene>
<dbReference type="Pfam" id="PF00450">
    <property type="entry name" value="Peptidase_S10"/>
    <property type="match status" value="1"/>
</dbReference>
<sequence length="88" mass="9787">MRFITAGGDSPSSVLPVFRELISAGYRIWVFSGDTDSVVPLTSTRNSMKALHLETLKEWSAWWMEPGLQGPDLLTVRGAGHEVPLYRP</sequence>
<dbReference type="GO" id="GO:0006508">
    <property type="term" value="P:proteolysis"/>
    <property type="evidence" value="ECO:0007669"/>
    <property type="project" value="InterPro"/>
</dbReference>
<proteinExistence type="inferred from homology"/>
<dbReference type="InterPro" id="IPR001563">
    <property type="entry name" value="Peptidase_S10"/>
</dbReference>
<organism evidence="2 3">
    <name type="scientific">Liquidambar formosana</name>
    <name type="common">Formosan gum</name>
    <dbReference type="NCBI Taxonomy" id="63359"/>
    <lineage>
        <taxon>Eukaryota</taxon>
        <taxon>Viridiplantae</taxon>
        <taxon>Streptophyta</taxon>
        <taxon>Embryophyta</taxon>
        <taxon>Tracheophyta</taxon>
        <taxon>Spermatophyta</taxon>
        <taxon>Magnoliopsida</taxon>
        <taxon>eudicotyledons</taxon>
        <taxon>Gunneridae</taxon>
        <taxon>Pentapetalae</taxon>
        <taxon>Saxifragales</taxon>
        <taxon>Altingiaceae</taxon>
        <taxon>Liquidambar</taxon>
    </lineage>
</organism>
<comment type="caution">
    <text evidence="2">The sequence shown here is derived from an EMBL/GenBank/DDBJ whole genome shotgun (WGS) entry which is preliminary data.</text>
</comment>
<reference evidence="2 3" key="1">
    <citation type="journal article" date="2024" name="Plant J.">
        <title>Genome sequences and population genomics reveal climatic adaptation and genomic divergence between two closely related sweetgum species.</title>
        <authorList>
            <person name="Xu W.Q."/>
            <person name="Ren C.Q."/>
            <person name="Zhang X.Y."/>
            <person name="Comes H.P."/>
            <person name="Liu X.H."/>
            <person name="Li Y.G."/>
            <person name="Kettle C.J."/>
            <person name="Jalonen R."/>
            <person name="Gaisberger H."/>
            <person name="Ma Y.Z."/>
            <person name="Qiu Y.X."/>
        </authorList>
    </citation>
    <scope>NUCLEOTIDE SEQUENCE [LARGE SCALE GENOMIC DNA]</scope>
    <source>
        <strain evidence="2">Hangzhou</strain>
    </source>
</reference>
<comment type="similarity">
    <text evidence="1">Belongs to the peptidase S10 family.</text>
</comment>
<keyword evidence="3" id="KW-1185">Reference proteome</keyword>
<name>A0AAP0SDC7_LIQFO</name>
<dbReference type="Gene3D" id="3.40.50.1820">
    <property type="entry name" value="alpha/beta hydrolase"/>
    <property type="match status" value="1"/>
</dbReference>
<accession>A0AAP0SDC7</accession>
<protein>
    <recommendedName>
        <fullName evidence="4">Carboxypeptidase</fullName>
    </recommendedName>
</protein>
<dbReference type="EMBL" id="JBBPBK010000001">
    <property type="protein sequence ID" value="KAK9292892.1"/>
    <property type="molecule type" value="Genomic_DNA"/>
</dbReference>
<dbReference type="AlphaFoldDB" id="A0AAP0SDC7"/>
<evidence type="ECO:0000313" key="3">
    <source>
        <dbReference type="Proteomes" id="UP001415857"/>
    </source>
</evidence>
<evidence type="ECO:0000313" key="2">
    <source>
        <dbReference type="EMBL" id="KAK9292892.1"/>
    </source>
</evidence>
<evidence type="ECO:0000256" key="1">
    <source>
        <dbReference type="ARBA" id="ARBA00009431"/>
    </source>
</evidence>
<dbReference type="GO" id="GO:0004185">
    <property type="term" value="F:serine-type carboxypeptidase activity"/>
    <property type="evidence" value="ECO:0007669"/>
    <property type="project" value="InterPro"/>
</dbReference>